<dbReference type="Pfam" id="PF11706">
    <property type="entry name" value="zf-CGNR"/>
    <property type="match status" value="1"/>
</dbReference>
<dbReference type="SUPFAM" id="SSF160904">
    <property type="entry name" value="Jann2411-like"/>
    <property type="match status" value="1"/>
</dbReference>
<name>A0A3S5Y7U1_RHOH1</name>
<evidence type="ECO:0000259" key="1">
    <source>
        <dbReference type="Pfam" id="PF11706"/>
    </source>
</evidence>
<reference evidence="2" key="1">
    <citation type="journal article" date="2010" name="PLoS Genet.">
        <title>The genome of a pathogenic rhodococcus: cooptive virulence underpinned by key gene acquisitions.</title>
        <authorList>
            <person name="Letek M."/>
            <person name="Gonzalez P."/>
            <person name="Macarthur I."/>
            <person name="Rodriguez H."/>
            <person name="Freeman T.C."/>
            <person name="Valero-Rello A."/>
            <person name="Blanco M."/>
            <person name="Buckley T."/>
            <person name="Cherevach I."/>
            <person name="Fahey R."/>
            <person name="Hapeshi A."/>
            <person name="Holdstock J."/>
            <person name="Leadon D."/>
            <person name="Navas J."/>
            <person name="Ocampo A."/>
            <person name="Quail M.A."/>
            <person name="Sanders M."/>
            <person name="Scortti M.M."/>
            <person name="Prescott J.F."/>
            <person name="Fogarty U."/>
            <person name="Meijer W.G."/>
            <person name="Parkhill J."/>
            <person name="Bentley S.D."/>
            <person name="Vazquez-Boland J.A."/>
        </authorList>
    </citation>
    <scope>NUCLEOTIDE SEQUENCE [LARGE SCALE GENOMIC DNA]</scope>
    <source>
        <strain evidence="2 3">103S</strain>
    </source>
</reference>
<dbReference type="KEGG" id="req:REQ_25750"/>
<dbReference type="EMBL" id="FN563149">
    <property type="protein sequence ID" value="CBH48609.1"/>
    <property type="molecule type" value="Genomic_DNA"/>
</dbReference>
<sequence>MQVVQDEDLLLALLNSAPIVDGKKVDNLPGSAGRELTQQFGGTGSQTEIAHLQRMRNALHDVIRDQADAHAALDSLLRDAVLTPEVGPTGIKWELQTSPDERLAVRAAMAWSEVTERMPGRLRPCANAECNLFLIDHSRPGSAKWCSMSTCGNRMKVRTHAHRRREA</sequence>
<dbReference type="PANTHER" id="PTHR35525:SF3">
    <property type="entry name" value="BLL6575 PROTEIN"/>
    <property type="match status" value="1"/>
</dbReference>
<gene>
    <name evidence="2" type="ordered locus">REQ_25750</name>
</gene>
<dbReference type="PANTHER" id="PTHR35525">
    <property type="entry name" value="BLL6575 PROTEIN"/>
    <property type="match status" value="1"/>
</dbReference>
<dbReference type="Gene3D" id="1.10.3300.10">
    <property type="entry name" value="Jann2411-like domain"/>
    <property type="match status" value="1"/>
</dbReference>
<protein>
    <recommendedName>
        <fullName evidence="1">Zinc finger CGNR domain-containing protein</fullName>
    </recommendedName>
</protein>
<evidence type="ECO:0000313" key="2">
    <source>
        <dbReference type="EMBL" id="CBH48609.1"/>
    </source>
</evidence>
<proteinExistence type="predicted"/>
<organism evidence="2">
    <name type="scientific">Rhodococcus hoagii (strain 103S)</name>
    <name type="common">Rhodococcus equi</name>
    <dbReference type="NCBI Taxonomy" id="685727"/>
    <lineage>
        <taxon>Bacteria</taxon>
        <taxon>Bacillati</taxon>
        <taxon>Actinomycetota</taxon>
        <taxon>Actinomycetes</taxon>
        <taxon>Mycobacteriales</taxon>
        <taxon>Nocardiaceae</taxon>
        <taxon>Prescottella</taxon>
    </lineage>
</organism>
<feature type="domain" description="Zinc finger CGNR" evidence="1">
    <location>
        <begin position="121"/>
        <end position="164"/>
    </location>
</feature>
<accession>A0A3S5Y7U1</accession>
<dbReference type="InterPro" id="IPR010852">
    <property type="entry name" value="ABATE"/>
</dbReference>
<dbReference type="InterPro" id="IPR021005">
    <property type="entry name" value="Znf_CGNR"/>
</dbReference>
<dbReference type="InterPro" id="IPR023286">
    <property type="entry name" value="ABATE_dom_sf"/>
</dbReference>
<dbReference type="Proteomes" id="UP001154400">
    <property type="component" value="Chromosome"/>
</dbReference>
<dbReference type="AlphaFoldDB" id="A0A3S5Y7U1"/>
<evidence type="ECO:0000313" key="3">
    <source>
        <dbReference type="Proteomes" id="UP000006892"/>
    </source>
</evidence>